<accession>A0AAD7EDQ9</accession>
<feature type="signal peptide" evidence="2">
    <location>
        <begin position="1"/>
        <end position="16"/>
    </location>
</feature>
<organism evidence="3 4">
    <name type="scientific">Mycena albidolilacea</name>
    <dbReference type="NCBI Taxonomy" id="1033008"/>
    <lineage>
        <taxon>Eukaryota</taxon>
        <taxon>Fungi</taxon>
        <taxon>Dikarya</taxon>
        <taxon>Basidiomycota</taxon>
        <taxon>Agaricomycotina</taxon>
        <taxon>Agaricomycetes</taxon>
        <taxon>Agaricomycetidae</taxon>
        <taxon>Agaricales</taxon>
        <taxon>Marasmiineae</taxon>
        <taxon>Mycenaceae</taxon>
        <taxon>Mycena</taxon>
    </lineage>
</organism>
<evidence type="ECO:0000256" key="2">
    <source>
        <dbReference type="SAM" id="SignalP"/>
    </source>
</evidence>
<keyword evidence="1" id="KW-1133">Transmembrane helix</keyword>
<evidence type="ECO:0000313" key="3">
    <source>
        <dbReference type="EMBL" id="KAJ7314988.1"/>
    </source>
</evidence>
<reference evidence="3" key="1">
    <citation type="submission" date="2023-03" db="EMBL/GenBank/DDBJ databases">
        <title>Massive genome expansion in bonnet fungi (Mycena s.s.) driven by repeated elements and novel gene families across ecological guilds.</title>
        <authorList>
            <consortium name="Lawrence Berkeley National Laboratory"/>
            <person name="Harder C.B."/>
            <person name="Miyauchi S."/>
            <person name="Viragh M."/>
            <person name="Kuo A."/>
            <person name="Thoen E."/>
            <person name="Andreopoulos B."/>
            <person name="Lu D."/>
            <person name="Skrede I."/>
            <person name="Drula E."/>
            <person name="Henrissat B."/>
            <person name="Morin E."/>
            <person name="Kohler A."/>
            <person name="Barry K."/>
            <person name="LaButti K."/>
            <person name="Morin E."/>
            <person name="Salamov A."/>
            <person name="Lipzen A."/>
            <person name="Mereny Z."/>
            <person name="Hegedus B."/>
            <person name="Baldrian P."/>
            <person name="Stursova M."/>
            <person name="Weitz H."/>
            <person name="Taylor A."/>
            <person name="Grigoriev I.V."/>
            <person name="Nagy L.G."/>
            <person name="Martin F."/>
            <person name="Kauserud H."/>
        </authorList>
    </citation>
    <scope>NUCLEOTIDE SEQUENCE</scope>
    <source>
        <strain evidence="3">CBHHK002</strain>
    </source>
</reference>
<keyword evidence="1" id="KW-0812">Transmembrane</keyword>
<dbReference type="EMBL" id="JARIHO010000064">
    <property type="protein sequence ID" value="KAJ7314988.1"/>
    <property type="molecule type" value="Genomic_DNA"/>
</dbReference>
<feature type="chain" id="PRO_5042076381" evidence="2">
    <location>
        <begin position="17"/>
        <end position="175"/>
    </location>
</feature>
<gene>
    <name evidence="3" type="ORF">DFH08DRAFT_425020</name>
</gene>
<dbReference type="AlphaFoldDB" id="A0AAD7EDQ9"/>
<evidence type="ECO:0000313" key="4">
    <source>
        <dbReference type="Proteomes" id="UP001218218"/>
    </source>
</evidence>
<protein>
    <submittedName>
        <fullName evidence="3">Uncharacterized protein</fullName>
    </submittedName>
</protein>
<dbReference type="Proteomes" id="UP001218218">
    <property type="component" value="Unassembled WGS sequence"/>
</dbReference>
<evidence type="ECO:0000256" key="1">
    <source>
        <dbReference type="SAM" id="Phobius"/>
    </source>
</evidence>
<feature type="transmembrane region" description="Helical" evidence="1">
    <location>
        <begin position="142"/>
        <end position="162"/>
    </location>
</feature>
<keyword evidence="2" id="KW-0732">Signal</keyword>
<name>A0AAD7EDQ9_9AGAR</name>
<keyword evidence="4" id="KW-1185">Reference proteome</keyword>
<comment type="caution">
    <text evidence="3">The sequence shown here is derived from an EMBL/GenBank/DDBJ whole genome shotgun (WGS) entry which is preliminary data.</text>
</comment>
<sequence length="175" mass="18773">MISCATILFLPARALSSSIHSGWNQCSFGTSPKDTPAVALPMSFVISLRGRKDAPLKILRERLLVQKHPGIGTVLIELVLHLPHARERASEVRVAREHEEGGVCARAAGAGVRVRRVRGRVGRGRGRGRGGEGLGVGQDGDLFVGGLLCRGLLLLLLLWVCVVRGGHRGRPEARS</sequence>
<keyword evidence="1" id="KW-0472">Membrane</keyword>
<proteinExistence type="predicted"/>